<protein>
    <submittedName>
        <fullName evidence="1">Uncharacterized protein</fullName>
    </submittedName>
</protein>
<dbReference type="EMBL" id="CP002293">
    <property type="protein sequence ID" value="ADP73083.1"/>
    <property type="molecule type" value="Genomic_DNA"/>
</dbReference>
<dbReference type="KEGG" id="gmc:GY4MC1_0234"/>
<dbReference type="AlphaFoldDB" id="A0A7U3YCE8"/>
<gene>
    <name evidence="1" type="ORF">GY4MC1_0234</name>
</gene>
<evidence type="ECO:0000313" key="1">
    <source>
        <dbReference type="EMBL" id="ADP73083.1"/>
    </source>
</evidence>
<organism evidence="1">
    <name type="scientific">Geobacillus sp. (strain Y4.1MC1)</name>
    <dbReference type="NCBI Taxonomy" id="581103"/>
    <lineage>
        <taxon>Bacteria</taxon>
        <taxon>Bacillati</taxon>
        <taxon>Bacillota</taxon>
        <taxon>Bacilli</taxon>
        <taxon>Bacillales</taxon>
        <taxon>Anoxybacillaceae</taxon>
        <taxon>Geobacillus</taxon>
    </lineage>
</organism>
<accession>A0A7U3YCE8</accession>
<sequence>MPYSHFAEDFVKPSKAKSRETPAMLRLPENKKCKPQPLSGIFRIVLNHGRLSYPLLTFVLHLPMEEKILGSTSIKAAKS</sequence>
<reference evidence="1" key="1">
    <citation type="submission" date="2010-10" db="EMBL/GenBank/DDBJ databases">
        <title>Complete sequence of chromosome of Geobacillus sp. Y4.1MC1.</title>
        <authorList>
            <consortium name="US DOE Joint Genome Institute"/>
            <person name="Lucas S."/>
            <person name="Copeland A."/>
            <person name="Lapidus A."/>
            <person name="Cheng J.-F."/>
            <person name="Bruce D."/>
            <person name="Goodwin L."/>
            <person name="Pitluck S."/>
            <person name="Chertkov O."/>
            <person name="Zhang X."/>
            <person name="Detter J.C."/>
            <person name="Han C."/>
            <person name="Tapia R."/>
            <person name="Land M."/>
            <person name="Hauser L."/>
            <person name="Jeffries C."/>
            <person name="Kyrpides N."/>
            <person name="Ivanova N."/>
            <person name="Ovchinnikova G."/>
            <person name="Brumm P."/>
            <person name="Mead D."/>
            <person name="Woyke T."/>
        </authorList>
    </citation>
    <scope>NUCLEOTIDE SEQUENCE [LARGE SCALE GENOMIC DNA]</scope>
    <source>
        <strain evidence="1">Y4.1MC1</strain>
    </source>
</reference>
<proteinExistence type="predicted"/>
<name>A0A7U3YCE8_GEOS0</name>